<organism evidence="1 2">
    <name type="scientific">Pseudomonas triclosanedens</name>
    <dbReference type="NCBI Taxonomy" id="2961893"/>
    <lineage>
        <taxon>Bacteria</taxon>
        <taxon>Pseudomonadati</taxon>
        <taxon>Pseudomonadota</taxon>
        <taxon>Gammaproteobacteria</taxon>
        <taxon>Pseudomonadales</taxon>
        <taxon>Pseudomonadaceae</taxon>
        <taxon>Pseudomonas</taxon>
    </lineage>
</organism>
<evidence type="ECO:0000313" key="1">
    <source>
        <dbReference type="EMBL" id="WAI50353.1"/>
    </source>
</evidence>
<keyword evidence="2" id="KW-1185">Reference proteome</keyword>
<accession>A0ABY6ZZW5</accession>
<gene>
    <name evidence="1" type="ORF">OU419_03535</name>
</gene>
<dbReference type="Proteomes" id="UP001163624">
    <property type="component" value="Chromosome"/>
</dbReference>
<proteinExistence type="predicted"/>
<protein>
    <submittedName>
        <fullName evidence="1">Uncharacterized protein</fullName>
    </submittedName>
</protein>
<reference evidence="1" key="1">
    <citation type="submission" date="2022-11" db="EMBL/GenBank/DDBJ databases">
        <title>Pseudomonas triclosanedens sp. nov., a triclosan degrader isolated from activated sludge.</title>
        <authorList>
            <person name="Yin Y."/>
            <person name="Lu Z."/>
        </authorList>
    </citation>
    <scope>NUCLEOTIDE SEQUENCE</scope>
    <source>
        <strain evidence="1">ZM23</strain>
    </source>
</reference>
<sequence length="118" mass="13253">MVFWKPTRRKLVTFVLLLLLIVLGTTVQRFTAQMTKQWRVETFKEAIGTESVAAFRAAVDDDFKVRGEAMAKIDQRAMQRIDHIAMLQNLIDTLLPVLLAYLAACVIHAPRKASAPAA</sequence>
<dbReference type="EMBL" id="CP113432">
    <property type="protein sequence ID" value="WAI50353.1"/>
    <property type="molecule type" value="Genomic_DNA"/>
</dbReference>
<evidence type="ECO:0000313" key="2">
    <source>
        <dbReference type="Proteomes" id="UP001163624"/>
    </source>
</evidence>
<dbReference type="RefSeq" id="WP_254471362.1">
    <property type="nucleotide sequence ID" value="NZ_CP113432.1"/>
</dbReference>
<name>A0ABY6ZZW5_9PSED</name>